<gene>
    <name evidence="1" type="ORF">T459_25970</name>
</gene>
<evidence type="ECO:0000313" key="2">
    <source>
        <dbReference type="Proteomes" id="UP000222542"/>
    </source>
</evidence>
<comment type="caution">
    <text evidence="1">The sequence shown here is derived from an EMBL/GenBank/DDBJ whole genome shotgun (WGS) entry which is preliminary data.</text>
</comment>
<name>A0A2G2YMA7_CAPAN</name>
<dbReference type="PANTHER" id="PTHR35830:SF1">
    <property type="entry name" value="OS05G0299200 PROTEIN"/>
    <property type="match status" value="1"/>
</dbReference>
<dbReference type="EMBL" id="AYRZ02000010">
    <property type="protein sequence ID" value="PHT70866.1"/>
    <property type="molecule type" value="Genomic_DNA"/>
</dbReference>
<accession>A0A2G2YMA7</accession>
<sequence>MNMDEILKNIYSDSNPFASKPTTTFTVTTIAVVNSIAVASDGGGVRDVVPSKTLDESLEIQGKHSEAVVELFKICVIHQIFPPEEFSPEIEMVSRGLEKHLKLDQREFLMNSFPPVCTDETRRSKAVAFGLQRPKDNDHYVKNYRNARSPKETRHILHRYANEDVSLGSLFIGLDVEHIDE</sequence>
<dbReference type="STRING" id="4072.A0A2G2YMA7"/>
<dbReference type="Proteomes" id="UP000222542">
    <property type="component" value="Unassembled WGS sequence"/>
</dbReference>
<organism evidence="1 2">
    <name type="scientific">Capsicum annuum</name>
    <name type="common">Capsicum pepper</name>
    <dbReference type="NCBI Taxonomy" id="4072"/>
    <lineage>
        <taxon>Eukaryota</taxon>
        <taxon>Viridiplantae</taxon>
        <taxon>Streptophyta</taxon>
        <taxon>Embryophyta</taxon>
        <taxon>Tracheophyta</taxon>
        <taxon>Spermatophyta</taxon>
        <taxon>Magnoliopsida</taxon>
        <taxon>eudicotyledons</taxon>
        <taxon>Gunneridae</taxon>
        <taxon>Pentapetalae</taxon>
        <taxon>asterids</taxon>
        <taxon>lamiids</taxon>
        <taxon>Solanales</taxon>
        <taxon>Solanaceae</taxon>
        <taxon>Solanoideae</taxon>
        <taxon>Capsiceae</taxon>
        <taxon>Capsicum</taxon>
    </lineage>
</organism>
<keyword evidence="2" id="KW-1185">Reference proteome</keyword>
<reference evidence="1 2" key="2">
    <citation type="journal article" date="2017" name="Genome Biol.">
        <title>New reference genome sequences of hot pepper reveal the massive evolution of plant disease-resistance genes by retroduplication.</title>
        <authorList>
            <person name="Kim S."/>
            <person name="Park J."/>
            <person name="Yeom S.I."/>
            <person name="Kim Y.M."/>
            <person name="Seo E."/>
            <person name="Kim K.T."/>
            <person name="Kim M.S."/>
            <person name="Lee J.M."/>
            <person name="Cheong K."/>
            <person name="Shin H.S."/>
            <person name="Kim S.B."/>
            <person name="Han K."/>
            <person name="Lee J."/>
            <person name="Park M."/>
            <person name="Lee H.A."/>
            <person name="Lee H.Y."/>
            <person name="Lee Y."/>
            <person name="Oh S."/>
            <person name="Lee J.H."/>
            <person name="Choi E."/>
            <person name="Choi E."/>
            <person name="Lee S.E."/>
            <person name="Jeon J."/>
            <person name="Kim H."/>
            <person name="Choi G."/>
            <person name="Song H."/>
            <person name="Lee J."/>
            <person name="Lee S.C."/>
            <person name="Kwon J.K."/>
            <person name="Lee H.Y."/>
            <person name="Koo N."/>
            <person name="Hong Y."/>
            <person name="Kim R.W."/>
            <person name="Kang W.H."/>
            <person name="Huh J.H."/>
            <person name="Kang B.C."/>
            <person name="Yang T.J."/>
            <person name="Lee Y.H."/>
            <person name="Bennetzen J.L."/>
            <person name="Choi D."/>
        </authorList>
    </citation>
    <scope>NUCLEOTIDE SEQUENCE [LARGE SCALE GENOMIC DNA]</scope>
    <source>
        <strain evidence="2">cv. CM334</strain>
    </source>
</reference>
<protein>
    <submittedName>
        <fullName evidence="1">Uncharacterized protein</fullName>
    </submittedName>
</protein>
<proteinExistence type="predicted"/>
<dbReference type="AlphaFoldDB" id="A0A2G2YMA7"/>
<evidence type="ECO:0000313" key="1">
    <source>
        <dbReference type="EMBL" id="PHT70866.1"/>
    </source>
</evidence>
<dbReference type="PANTHER" id="PTHR35830">
    <property type="entry name" value="OS05G0299200 PROTEIN"/>
    <property type="match status" value="1"/>
</dbReference>
<dbReference type="Gramene" id="PHT70866">
    <property type="protein sequence ID" value="PHT70866"/>
    <property type="gene ID" value="T459_25970"/>
</dbReference>
<reference evidence="1 2" key="1">
    <citation type="journal article" date="2014" name="Nat. Genet.">
        <title>Genome sequence of the hot pepper provides insights into the evolution of pungency in Capsicum species.</title>
        <authorList>
            <person name="Kim S."/>
            <person name="Park M."/>
            <person name="Yeom S.I."/>
            <person name="Kim Y.M."/>
            <person name="Lee J.M."/>
            <person name="Lee H.A."/>
            <person name="Seo E."/>
            <person name="Choi J."/>
            <person name="Cheong K."/>
            <person name="Kim K.T."/>
            <person name="Jung K."/>
            <person name="Lee G.W."/>
            <person name="Oh S.K."/>
            <person name="Bae C."/>
            <person name="Kim S.B."/>
            <person name="Lee H.Y."/>
            <person name="Kim S.Y."/>
            <person name="Kim M.S."/>
            <person name="Kang B.C."/>
            <person name="Jo Y.D."/>
            <person name="Yang H.B."/>
            <person name="Jeong H.J."/>
            <person name="Kang W.H."/>
            <person name="Kwon J.K."/>
            <person name="Shin C."/>
            <person name="Lim J.Y."/>
            <person name="Park J.H."/>
            <person name="Huh J.H."/>
            <person name="Kim J.S."/>
            <person name="Kim B.D."/>
            <person name="Cohen O."/>
            <person name="Paran I."/>
            <person name="Suh M.C."/>
            <person name="Lee S.B."/>
            <person name="Kim Y.K."/>
            <person name="Shin Y."/>
            <person name="Noh S.J."/>
            <person name="Park J."/>
            <person name="Seo Y.S."/>
            <person name="Kwon S.Y."/>
            <person name="Kim H.A."/>
            <person name="Park J.M."/>
            <person name="Kim H.J."/>
            <person name="Choi S.B."/>
            <person name="Bosland P.W."/>
            <person name="Reeves G."/>
            <person name="Jo S.H."/>
            <person name="Lee B.W."/>
            <person name="Cho H.T."/>
            <person name="Choi H.S."/>
            <person name="Lee M.S."/>
            <person name="Yu Y."/>
            <person name="Do Choi Y."/>
            <person name="Park B.S."/>
            <person name="van Deynze A."/>
            <person name="Ashrafi H."/>
            <person name="Hill T."/>
            <person name="Kim W.T."/>
            <person name="Pai H.S."/>
            <person name="Ahn H.K."/>
            <person name="Yeam I."/>
            <person name="Giovannoni J.J."/>
            <person name="Rose J.K."/>
            <person name="Sorensen I."/>
            <person name="Lee S.J."/>
            <person name="Kim R.W."/>
            <person name="Choi I.Y."/>
            <person name="Choi B.S."/>
            <person name="Lim J.S."/>
            <person name="Lee Y.H."/>
            <person name="Choi D."/>
        </authorList>
    </citation>
    <scope>NUCLEOTIDE SEQUENCE [LARGE SCALE GENOMIC DNA]</scope>
    <source>
        <strain evidence="2">cv. CM334</strain>
    </source>
</reference>